<dbReference type="EMBL" id="MBEE01000049">
    <property type="protein sequence ID" value="OCB60288.1"/>
    <property type="molecule type" value="Genomic_DNA"/>
</dbReference>
<dbReference type="AlphaFoldDB" id="A0A1B9DCJ8"/>
<dbReference type="Pfam" id="PF01636">
    <property type="entry name" value="APH"/>
    <property type="match status" value="1"/>
</dbReference>
<gene>
    <name evidence="2" type="ORF">A5677_14010</name>
</gene>
<organism evidence="2 3">
    <name type="scientific">Mycobacterium malmoense</name>
    <dbReference type="NCBI Taxonomy" id="1780"/>
    <lineage>
        <taxon>Bacteria</taxon>
        <taxon>Bacillati</taxon>
        <taxon>Actinomycetota</taxon>
        <taxon>Actinomycetes</taxon>
        <taxon>Mycobacteriales</taxon>
        <taxon>Mycobacteriaceae</taxon>
        <taxon>Mycobacterium</taxon>
    </lineage>
</organism>
<dbReference type="RefSeq" id="WP_042911387.1">
    <property type="nucleotide sequence ID" value="NZ_MBEE01000049.1"/>
</dbReference>
<dbReference type="GO" id="GO:0016740">
    <property type="term" value="F:transferase activity"/>
    <property type="evidence" value="ECO:0007669"/>
    <property type="project" value="UniProtKB-KW"/>
</dbReference>
<reference evidence="2 3" key="1">
    <citation type="submission" date="2016-06" db="EMBL/GenBank/DDBJ databases">
        <authorList>
            <person name="Kjaerup R.B."/>
            <person name="Dalgaard T.S."/>
            <person name="Juul-Madsen H.R."/>
        </authorList>
    </citation>
    <scope>NUCLEOTIDE SEQUENCE [LARGE SCALE GENOMIC DNA]</scope>
    <source>
        <strain evidence="2 3">E3012</strain>
    </source>
</reference>
<feature type="domain" description="Aminoglycoside phosphotransferase" evidence="1">
    <location>
        <begin position="42"/>
        <end position="261"/>
    </location>
</feature>
<dbReference type="OrthoDB" id="3806873at2"/>
<dbReference type="InterPro" id="IPR051678">
    <property type="entry name" value="AGP_Transferase"/>
</dbReference>
<dbReference type="PANTHER" id="PTHR21310">
    <property type="entry name" value="AMINOGLYCOSIDE PHOSPHOTRANSFERASE-RELATED-RELATED"/>
    <property type="match status" value="1"/>
</dbReference>
<dbReference type="CDD" id="cd05154">
    <property type="entry name" value="ACAD10_11_N-like"/>
    <property type="match status" value="1"/>
</dbReference>
<evidence type="ECO:0000313" key="3">
    <source>
        <dbReference type="Proteomes" id="UP000092683"/>
    </source>
</evidence>
<dbReference type="SUPFAM" id="SSF56112">
    <property type="entry name" value="Protein kinase-like (PK-like)"/>
    <property type="match status" value="1"/>
</dbReference>
<dbReference type="Gene3D" id="3.90.1200.10">
    <property type="match status" value="1"/>
</dbReference>
<dbReference type="InterPro" id="IPR002575">
    <property type="entry name" value="Aminoglycoside_PTrfase"/>
</dbReference>
<keyword evidence="2" id="KW-0808">Transferase</keyword>
<protein>
    <submittedName>
        <fullName evidence="2">Aminoglycoside phosphotransferase</fullName>
    </submittedName>
</protein>
<evidence type="ECO:0000313" key="2">
    <source>
        <dbReference type="EMBL" id="OCB60288.1"/>
    </source>
</evidence>
<dbReference type="InterPro" id="IPR011009">
    <property type="entry name" value="Kinase-like_dom_sf"/>
</dbReference>
<sequence length="349" mass="39475">MAGIALAQRDLAETRRQLELWFEHRFGIETAVSELRAANRAAGWSSESLLFDAKVGERISEYVVRIPPTGGGIFPNYDLGAQTLTQNLLHEHGIATPSPILYEPDNSWIGSKFLVMPRIVGHTPSDTSYATRGWLHDAGPDVQRRVHDSFLTTIADLQQVPITDATWLERPSGVGTTAELTWWREYVKWGTENQVPDIMAEAFEWLMHYQPEEPAELTVCWGDARLSNAIFDDTGQIVGALDWEQACICPAETDFAWWLATRRQMLEVNGLDIDPELPGFDTRAEVIRRFEVMIGRPLVDLGWYEIFAMVRMGSCILRTQVLLRQIGQGDHFLTRAPILPAWTIATIRK</sequence>
<dbReference type="Proteomes" id="UP000092683">
    <property type="component" value="Unassembled WGS sequence"/>
</dbReference>
<proteinExistence type="predicted"/>
<name>A0A1B9DCJ8_MYCMA</name>
<accession>A0A1B9DCJ8</accession>
<dbReference type="InterPro" id="IPR041726">
    <property type="entry name" value="ACAD10_11_N"/>
</dbReference>
<evidence type="ECO:0000259" key="1">
    <source>
        <dbReference type="Pfam" id="PF01636"/>
    </source>
</evidence>
<dbReference type="Gene3D" id="3.30.200.20">
    <property type="entry name" value="Phosphorylase Kinase, domain 1"/>
    <property type="match status" value="1"/>
</dbReference>
<comment type="caution">
    <text evidence="2">The sequence shown here is derived from an EMBL/GenBank/DDBJ whole genome shotgun (WGS) entry which is preliminary data.</text>
</comment>